<evidence type="ECO:0000313" key="3">
    <source>
        <dbReference type="Proteomes" id="UP000384372"/>
    </source>
</evidence>
<dbReference type="Proteomes" id="UP000384372">
    <property type="component" value="Unassembled WGS sequence"/>
</dbReference>
<dbReference type="OrthoDB" id="9899986at2"/>
<keyword evidence="1" id="KW-0472">Membrane</keyword>
<sequence>MGNLKKRTLFYTKDCLFIGVSIFVIDIVTFVILIFLSMSDSESPILADYVHIFLKEVLSLPLSLINNDYPFFLDDHQVPKLILFTMPANILIQSVFFLLYKGMHN</sequence>
<keyword evidence="3" id="KW-1185">Reference proteome</keyword>
<dbReference type="EMBL" id="VZAD01000012">
    <property type="protein sequence ID" value="MQP10545.1"/>
    <property type="molecule type" value="Genomic_DNA"/>
</dbReference>
<keyword evidence="1" id="KW-1133">Transmembrane helix</keyword>
<proteinExistence type="predicted"/>
<feature type="transmembrane region" description="Helical" evidence="1">
    <location>
        <begin position="15"/>
        <end position="36"/>
    </location>
</feature>
<feature type="transmembrane region" description="Helical" evidence="1">
    <location>
        <begin position="81"/>
        <end position="100"/>
    </location>
</feature>
<accession>A0A6A7W7X2</accession>
<organism evidence="2 3">
    <name type="scientific">Segatella copri</name>
    <dbReference type="NCBI Taxonomy" id="165179"/>
    <lineage>
        <taxon>Bacteria</taxon>
        <taxon>Pseudomonadati</taxon>
        <taxon>Bacteroidota</taxon>
        <taxon>Bacteroidia</taxon>
        <taxon>Bacteroidales</taxon>
        <taxon>Prevotellaceae</taxon>
        <taxon>Segatella</taxon>
    </lineage>
</organism>
<protein>
    <submittedName>
        <fullName evidence="2">Uncharacterized protein</fullName>
    </submittedName>
</protein>
<comment type="caution">
    <text evidence="2">The sequence shown here is derived from an EMBL/GenBank/DDBJ whole genome shotgun (WGS) entry which is preliminary data.</text>
</comment>
<evidence type="ECO:0000313" key="2">
    <source>
        <dbReference type="EMBL" id="MQP10545.1"/>
    </source>
</evidence>
<name>A0A6A7W7X2_9BACT</name>
<keyword evidence="1" id="KW-0812">Transmembrane</keyword>
<dbReference type="RefSeq" id="WP_158462386.1">
    <property type="nucleotide sequence ID" value="NZ_VZAD01000012.1"/>
</dbReference>
<evidence type="ECO:0000256" key="1">
    <source>
        <dbReference type="SAM" id="Phobius"/>
    </source>
</evidence>
<dbReference type="AlphaFoldDB" id="A0A6A7W7X2"/>
<reference evidence="2 3" key="1">
    <citation type="submission" date="2019-09" db="EMBL/GenBank/DDBJ databases">
        <title>Distinct polysaccharide growth profiles of human intestinal Prevotella copri isolates.</title>
        <authorList>
            <person name="Fehlner-Peach H."/>
            <person name="Magnabosco C."/>
            <person name="Raghavan V."/>
            <person name="Scher J.U."/>
            <person name="Tett A."/>
            <person name="Cox L.M."/>
            <person name="Gottsegen C."/>
            <person name="Watters A."/>
            <person name="Wiltshire- Gordon J.D."/>
            <person name="Segata N."/>
            <person name="Bonneau R."/>
            <person name="Littman D.R."/>
        </authorList>
    </citation>
    <scope>NUCLEOTIDE SEQUENCE [LARGE SCALE GENOMIC DNA]</scope>
    <source>
        <strain evidence="3">iAQ1173</strain>
    </source>
</reference>
<gene>
    <name evidence="2" type="ORF">F7D20_00890</name>
</gene>